<dbReference type="AlphaFoldDB" id="A0A2D4KMG4"/>
<dbReference type="EMBL" id="IACL01069301">
    <property type="protein sequence ID" value="LAB09894.1"/>
    <property type="molecule type" value="Transcribed_RNA"/>
</dbReference>
<evidence type="ECO:0000313" key="2">
    <source>
        <dbReference type="EMBL" id="LAB09894.1"/>
    </source>
</evidence>
<sequence length="126" mass="14537">MKHIQKLKNGERNMGNANRKERLFNKTRNDKMKYAFHTLVSLKRESVNPLTFTVFSFTLPSLCCWNVSEEDVGTTAHSYGKEYYSKTSPSTTNCDKLKQIKDEIMHTPTVKKLPMRLHLAKVLALS</sequence>
<reference evidence="2" key="1">
    <citation type="submission" date="2017-07" db="EMBL/GenBank/DDBJ databases">
        <authorList>
            <person name="Mikheyev A."/>
            <person name="Grau M."/>
        </authorList>
    </citation>
    <scope>NUCLEOTIDE SEQUENCE</scope>
    <source>
        <tissue evidence="2">Venom_gland</tissue>
    </source>
</reference>
<protein>
    <submittedName>
        <fullName evidence="2">Uncharacterized protein</fullName>
    </submittedName>
</protein>
<feature type="region of interest" description="Disordered" evidence="1">
    <location>
        <begin position="1"/>
        <end position="22"/>
    </location>
</feature>
<reference evidence="2" key="2">
    <citation type="submission" date="2017-11" db="EMBL/GenBank/DDBJ databases">
        <title>Coralsnake Venomics: Analyses of Venom Gland Transcriptomes and Proteomes of Six Brazilian Taxa.</title>
        <authorList>
            <person name="Aird S.D."/>
            <person name="Jorge da Silva N."/>
            <person name="Qiu L."/>
            <person name="Villar-Briones A."/>
            <person name="Aparecida-Saddi V."/>
            <person name="Campos-Telles M.P."/>
            <person name="Grau M."/>
            <person name="Mikheyev A.S."/>
        </authorList>
    </citation>
    <scope>NUCLEOTIDE SEQUENCE</scope>
    <source>
        <tissue evidence="2">Venom_gland</tissue>
    </source>
</reference>
<evidence type="ECO:0000256" key="1">
    <source>
        <dbReference type="SAM" id="MobiDB-lite"/>
    </source>
</evidence>
<name>A0A2D4KMG4_9SAUR</name>
<organism evidence="2">
    <name type="scientific">Micrurus paraensis</name>
    <dbReference type="NCBI Taxonomy" id="1970185"/>
    <lineage>
        <taxon>Eukaryota</taxon>
        <taxon>Metazoa</taxon>
        <taxon>Chordata</taxon>
        <taxon>Craniata</taxon>
        <taxon>Vertebrata</taxon>
        <taxon>Euteleostomi</taxon>
        <taxon>Lepidosauria</taxon>
        <taxon>Squamata</taxon>
        <taxon>Bifurcata</taxon>
        <taxon>Unidentata</taxon>
        <taxon>Episquamata</taxon>
        <taxon>Toxicofera</taxon>
        <taxon>Serpentes</taxon>
        <taxon>Colubroidea</taxon>
        <taxon>Elapidae</taxon>
        <taxon>Elapinae</taxon>
        <taxon>Micrurus</taxon>
    </lineage>
</organism>
<accession>A0A2D4KMG4</accession>
<proteinExistence type="predicted"/>